<proteinExistence type="predicted"/>
<protein>
    <submittedName>
        <fullName evidence="1">Uncharacterized protein</fullName>
    </submittedName>
</protein>
<evidence type="ECO:0000313" key="1">
    <source>
        <dbReference type="EMBL" id="RWR84195.1"/>
    </source>
</evidence>
<keyword evidence="2" id="KW-1185">Reference proteome</keyword>
<dbReference type="AlphaFoldDB" id="A0A3S4P0R2"/>
<dbReference type="Proteomes" id="UP000283530">
    <property type="component" value="Unassembled WGS sequence"/>
</dbReference>
<name>A0A3S4P0R2_9MAGN</name>
<sequence>MRTSGLRLNSWDFTTLSAYARYLDEQLEEVPLCVKGRSMRVSWPYSSANGAYSVCDMKTPANLRKKVNIAGPS</sequence>
<accession>A0A3S4P0R2</accession>
<dbReference type="EMBL" id="QPKB01000005">
    <property type="protein sequence ID" value="RWR84195.1"/>
    <property type="molecule type" value="Genomic_DNA"/>
</dbReference>
<evidence type="ECO:0000313" key="2">
    <source>
        <dbReference type="Proteomes" id="UP000283530"/>
    </source>
</evidence>
<organism evidence="1 2">
    <name type="scientific">Cinnamomum micranthum f. kanehirae</name>
    <dbReference type="NCBI Taxonomy" id="337451"/>
    <lineage>
        <taxon>Eukaryota</taxon>
        <taxon>Viridiplantae</taxon>
        <taxon>Streptophyta</taxon>
        <taxon>Embryophyta</taxon>
        <taxon>Tracheophyta</taxon>
        <taxon>Spermatophyta</taxon>
        <taxon>Magnoliopsida</taxon>
        <taxon>Magnoliidae</taxon>
        <taxon>Laurales</taxon>
        <taxon>Lauraceae</taxon>
        <taxon>Cinnamomum</taxon>
    </lineage>
</organism>
<reference evidence="1 2" key="1">
    <citation type="journal article" date="2019" name="Nat. Plants">
        <title>Stout camphor tree genome fills gaps in understanding of flowering plant genome evolution.</title>
        <authorList>
            <person name="Chaw S.M."/>
            <person name="Liu Y.C."/>
            <person name="Wu Y.W."/>
            <person name="Wang H.Y."/>
            <person name="Lin C.I."/>
            <person name="Wu C.S."/>
            <person name="Ke H.M."/>
            <person name="Chang L.Y."/>
            <person name="Hsu C.Y."/>
            <person name="Yang H.T."/>
            <person name="Sudianto E."/>
            <person name="Hsu M.H."/>
            <person name="Wu K.P."/>
            <person name="Wang L.N."/>
            <person name="Leebens-Mack J.H."/>
            <person name="Tsai I.J."/>
        </authorList>
    </citation>
    <scope>NUCLEOTIDE SEQUENCE [LARGE SCALE GENOMIC DNA]</scope>
    <source>
        <strain evidence="2">cv. Chaw 1501</strain>
        <tissue evidence="1">Young leaves</tissue>
    </source>
</reference>
<comment type="caution">
    <text evidence="1">The sequence shown here is derived from an EMBL/GenBank/DDBJ whole genome shotgun (WGS) entry which is preliminary data.</text>
</comment>
<gene>
    <name evidence="1" type="ORF">CKAN_01298600</name>
</gene>